<keyword evidence="8" id="KW-0472">Membrane</keyword>
<dbReference type="InterPro" id="IPR051227">
    <property type="entry name" value="CS_glycosyltransferase"/>
</dbReference>
<accession>A0A6P8FA12</accession>
<feature type="compositionally biased region" description="Basic and acidic residues" evidence="10">
    <location>
        <begin position="464"/>
        <end position="495"/>
    </location>
</feature>
<feature type="compositionally biased region" description="Polar residues" evidence="10">
    <location>
        <begin position="498"/>
        <end position="515"/>
    </location>
</feature>
<feature type="region of interest" description="Disordered" evidence="10">
    <location>
        <begin position="435"/>
        <end position="594"/>
    </location>
</feature>
<feature type="region of interest" description="Disordered" evidence="10">
    <location>
        <begin position="929"/>
        <end position="961"/>
    </location>
</feature>
<reference evidence="13" key="1">
    <citation type="submission" date="2025-08" db="UniProtKB">
        <authorList>
            <consortium name="RefSeq"/>
        </authorList>
    </citation>
    <scope>IDENTIFICATION</scope>
</reference>
<dbReference type="InterPro" id="IPR008428">
    <property type="entry name" value="Chond_GalNAc"/>
</dbReference>
<dbReference type="OrthoDB" id="5971499at2759"/>
<feature type="compositionally biased region" description="Polar residues" evidence="10">
    <location>
        <begin position="450"/>
        <end position="462"/>
    </location>
</feature>
<dbReference type="Gene3D" id="3.90.550.10">
    <property type="entry name" value="Spore Coat Polysaccharide Biosynthesis Protein SpsA, Chain A"/>
    <property type="match status" value="1"/>
</dbReference>
<feature type="compositionally biased region" description="Polar residues" evidence="10">
    <location>
        <begin position="566"/>
        <end position="593"/>
    </location>
</feature>
<feature type="domain" description="PA14" evidence="11">
    <location>
        <begin position="87"/>
        <end position="249"/>
    </location>
</feature>
<dbReference type="InterPro" id="IPR029044">
    <property type="entry name" value="Nucleotide-diphossugar_trans"/>
</dbReference>
<dbReference type="GeneID" id="105892373"/>
<dbReference type="CTD" id="553524"/>
<feature type="compositionally biased region" description="Basic and acidic residues" evidence="10">
    <location>
        <begin position="612"/>
        <end position="640"/>
    </location>
</feature>
<name>A0A6P8FA12_CLUHA</name>
<evidence type="ECO:0000256" key="5">
    <source>
        <dbReference type="ARBA" id="ARBA00022968"/>
    </source>
</evidence>
<evidence type="ECO:0000313" key="13">
    <source>
        <dbReference type="RefSeq" id="XP_031420630.1"/>
    </source>
</evidence>
<feature type="compositionally biased region" description="Basic residues" evidence="10">
    <location>
        <begin position="517"/>
        <end position="528"/>
    </location>
</feature>
<evidence type="ECO:0000256" key="9">
    <source>
        <dbReference type="RuleBase" id="RU364016"/>
    </source>
</evidence>
<evidence type="ECO:0000256" key="2">
    <source>
        <dbReference type="ARBA" id="ARBA00009239"/>
    </source>
</evidence>
<evidence type="ECO:0000256" key="1">
    <source>
        <dbReference type="ARBA" id="ARBA00004447"/>
    </source>
</evidence>
<evidence type="ECO:0000256" key="3">
    <source>
        <dbReference type="ARBA" id="ARBA00022679"/>
    </source>
</evidence>
<comment type="similarity">
    <text evidence="2 9">Belongs to the chondroitin N-acetylgalactosaminyltransferase family.</text>
</comment>
<evidence type="ECO:0000313" key="12">
    <source>
        <dbReference type="Proteomes" id="UP000515152"/>
    </source>
</evidence>
<dbReference type="GO" id="GO:0032580">
    <property type="term" value="C:Golgi cisterna membrane"/>
    <property type="evidence" value="ECO:0007669"/>
    <property type="project" value="UniProtKB-SubCell"/>
</dbReference>
<dbReference type="PANTHER" id="PTHR12369:SF15">
    <property type="entry name" value="BETA-1,4-N-ACETYLGALACTOSAMINYLTRANSFERASE 3"/>
    <property type="match status" value="1"/>
</dbReference>
<protein>
    <recommendedName>
        <fullName evidence="9">Beta-1,4-N-acetylgalactosaminyltransferase</fullName>
        <ecNumber evidence="9">2.4.1.244</ecNumber>
    </recommendedName>
</protein>
<keyword evidence="7 9" id="KW-0333">Golgi apparatus</keyword>
<keyword evidence="4" id="KW-0812">Transmembrane</keyword>
<dbReference type="PANTHER" id="PTHR12369">
    <property type="entry name" value="CHONDROITIN SYNTHASE"/>
    <property type="match status" value="1"/>
</dbReference>
<feature type="region of interest" description="Disordered" evidence="10">
    <location>
        <begin position="608"/>
        <end position="751"/>
    </location>
</feature>
<sequence>MWKSFVPARKLLRSGKYLLLVLLFFCALGAYLQFATTNDMDTIQSSVHIDIPGIRAAARREPLRVHNSDVDTEESWRTHTPPAWSPQHKGQANLHIFEDWCGSSIKQLRKNLHYPLYPHSRSTVSKLAVSPRWTNYGLRIFGYLHPYTDGEFVFAVGSDDNCEFWLSSDESSNNIQLLAAVGKAGKEWTAPGEFGKYTSQMSEPVPLLAKQRYFFELIHKQDDKGTDHVEVAWRLNKPEMEFSVVDSEHISLYTNESSLKMSDVAHIPQNMASHVTPPSKRPQATPHGADMLQEDPRDTFHQIPLIDPVDMKNILPDCSYNPSYTLKGFPLSRYQGLQFVHLTYVYPNDFTRLTHMEDDNKCFYKPVYHPRLGFSWSMSLDGVEDDITTTEEEWTVLSDRERQRQLKRNEIPDYGDDYDDYVHHRQRKLFGLTKHGIPPIEHQDPVDQPENPTKQKSSSAQRNPPEHLKNLPEHLKNVPKEDQNLDREGKSRLREFQSPIQNQPVFNKHPVTQQKPIRFKGGKHGRRQNQREGPLVVDRLVEEPIRERPRRNTVEEQHTPKDQRVAHSQNSSKDAQNQHTVQEKSPPSHSQNLPALRNLTDKLHGLQPVHQKTHEDQLDSRKRLNRVEEAPDRDGKEGQRGRRKRVVEAGGEQNRKKEHHRGGGEGLQNIPKIAQDRPRTAQNSLKKQELLPTPQKTAPQRRPGEQGRPGRAKGRLARGERDMGAQEHPSNSTEPGKRLPQAVQAPPKQVHLPIREEAPSKHVHLPIRGDQDPLKEVHLPIRGDKYSLKEAHLPIRGDQDPLKEAHLPIRGDKYPLKEAHLPANQYLPPDVLNPPEDLQPPVRLQRPTVKPQPLEPHGPIRAKRKRLNRWEESPVEQEVAEDSRRAASKTDHRDRQDWDRNKLPLIDKAIANDINEYSKQIQLQLAHPPTVAGNGVHGREGERPDWGNAPDGDKEADKDREEWQPNWDYDDIQEEVVPFDPEVNWAQTFRLKPVDLHAVRTDWIDLTCNVSGNLLLNEPDALAVVQAFIEKLNSKHQRLYSLVQVVNIEKREDTLQGSRYLLELELLDKSGHQVRVSQYVYLLPRNQGYQQATRKEPLLCNPVGFQWNPRATVHFIVPVKNQARWVQQFISDMEELYQATGDPNFNIIITDYESTDMDILQSLQNASLPSYQYVRLSGNFERAAGLQAGINLIKDEHSIVFLCDLHIHFPAGFVESVRKHCVEGKMAFAPVVLRLNCGATPQEPDGFWEVNGFGLLGIYKSDLVAAGGMNTEEFTNRWGGEDWELLDRILQAGLEVERLYLRNFLHHYHSKRGMWNRQVLRNT</sequence>
<dbReference type="EC" id="2.4.1.244" evidence="9"/>
<evidence type="ECO:0000256" key="6">
    <source>
        <dbReference type="ARBA" id="ARBA00022989"/>
    </source>
</evidence>
<dbReference type="KEGG" id="char:105892373"/>
<dbReference type="Pfam" id="PF05679">
    <property type="entry name" value="CHGN"/>
    <property type="match status" value="1"/>
</dbReference>
<keyword evidence="6" id="KW-1133">Transmembrane helix</keyword>
<keyword evidence="3 9" id="KW-0808">Transferase</keyword>
<dbReference type="PROSITE" id="PS51820">
    <property type="entry name" value="PA14"/>
    <property type="match status" value="1"/>
</dbReference>
<dbReference type="SMART" id="SM00758">
    <property type="entry name" value="PA14"/>
    <property type="match status" value="1"/>
</dbReference>
<feature type="region of interest" description="Disordered" evidence="10">
    <location>
        <begin position="69"/>
        <end position="88"/>
    </location>
</feature>
<comment type="catalytic activity">
    <reaction evidence="9">
        <text>an N-acetyl-beta-D-glucosaminyl derivative + UDP-N-acetyl-alpha-D-galactosamine = an N-acetyl-beta-D-galactosaminyl-(1-&gt;4)-N-acetyl-beta-D-glucosaminyl derivative + UDP + H(+)</text>
        <dbReference type="Rhea" id="RHEA:20493"/>
        <dbReference type="ChEBI" id="CHEBI:15378"/>
        <dbReference type="ChEBI" id="CHEBI:58223"/>
        <dbReference type="ChEBI" id="CHEBI:61631"/>
        <dbReference type="ChEBI" id="CHEBI:67138"/>
        <dbReference type="ChEBI" id="CHEBI:138027"/>
        <dbReference type="EC" id="2.4.1.244"/>
    </reaction>
</comment>
<dbReference type="Proteomes" id="UP000515152">
    <property type="component" value="Chromosome 3"/>
</dbReference>
<dbReference type="SUPFAM" id="SSF53448">
    <property type="entry name" value="Nucleotide-diphospho-sugar transferases"/>
    <property type="match status" value="1"/>
</dbReference>
<feature type="compositionally biased region" description="Basic and acidic residues" evidence="10">
    <location>
        <begin position="881"/>
        <end position="896"/>
    </location>
</feature>
<dbReference type="InterPro" id="IPR037524">
    <property type="entry name" value="PA14/GLEYA"/>
</dbReference>
<gene>
    <name evidence="13" type="primary">b4galnt3b</name>
</gene>
<evidence type="ECO:0000256" key="4">
    <source>
        <dbReference type="ARBA" id="ARBA00022692"/>
    </source>
</evidence>
<feature type="region of interest" description="Disordered" evidence="10">
    <location>
        <begin position="828"/>
        <end position="896"/>
    </location>
</feature>
<evidence type="ECO:0000259" key="11">
    <source>
        <dbReference type="PROSITE" id="PS51820"/>
    </source>
</evidence>
<evidence type="ECO:0000256" key="10">
    <source>
        <dbReference type="SAM" id="MobiDB-lite"/>
    </source>
</evidence>
<evidence type="ECO:0000256" key="7">
    <source>
        <dbReference type="ARBA" id="ARBA00023034"/>
    </source>
</evidence>
<comment type="function">
    <text evidence="9">Transfers N-acetylgalactosamine (GalNAc) from UDP-GalNAc to N-acetylglucosamine-beta-benzyl with a beta-1,4-linkage to form N,N'-diacetyllactosediamine, GalNAc-beta-1,4-GlcNAc structures in N-linked glycans and probably O-linked glycans.</text>
</comment>
<dbReference type="GO" id="GO:0033842">
    <property type="term" value="F:N-acetyl-beta-glucosaminyl-derivative 4-beta-N-acetylgalactosaminyltransferase activity"/>
    <property type="evidence" value="ECO:0007669"/>
    <property type="project" value="UniProtKB-EC"/>
</dbReference>
<comment type="subcellular location">
    <subcellularLocation>
        <location evidence="1 9">Golgi apparatus</location>
        <location evidence="1 9">Golgi stack membrane</location>
        <topology evidence="1 9">Single-pass type II membrane protein</topology>
    </subcellularLocation>
</comment>
<keyword evidence="5 9" id="KW-0735">Signal-anchor</keyword>
<dbReference type="RefSeq" id="XP_031420630.1">
    <property type="nucleotide sequence ID" value="XM_031564770.2"/>
</dbReference>
<evidence type="ECO:0000256" key="8">
    <source>
        <dbReference type="ARBA" id="ARBA00023136"/>
    </source>
</evidence>
<organism evidence="12 13">
    <name type="scientific">Clupea harengus</name>
    <name type="common">Atlantic herring</name>
    <dbReference type="NCBI Taxonomy" id="7950"/>
    <lineage>
        <taxon>Eukaryota</taxon>
        <taxon>Metazoa</taxon>
        <taxon>Chordata</taxon>
        <taxon>Craniata</taxon>
        <taxon>Vertebrata</taxon>
        <taxon>Euteleostomi</taxon>
        <taxon>Actinopterygii</taxon>
        <taxon>Neopterygii</taxon>
        <taxon>Teleostei</taxon>
        <taxon>Clupei</taxon>
        <taxon>Clupeiformes</taxon>
        <taxon>Clupeoidei</taxon>
        <taxon>Clupeidae</taxon>
        <taxon>Clupea</taxon>
    </lineage>
</organism>
<feature type="compositionally biased region" description="Basic and acidic residues" evidence="10">
    <location>
        <begin position="937"/>
        <end position="961"/>
    </location>
</feature>
<keyword evidence="12" id="KW-1185">Reference proteome</keyword>
<proteinExistence type="inferred from homology"/>
<feature type="compositionally biased region" description="Basic and acidic residues" evidence="10">
    <location>
        <begin position="539"/>
        <end position="565"/>
    </location>
</feature>
<dbReference type="InterPro" id="IPR011658">
    <property type="entry name" value="PA14_dom"/>
</dbReference>